<protein>
    <submittedName>
        <fullName evidence="1">Uncharacterized protein</fullName>
    </submittedName>
</protein>
<sequence length="123" mass="13578">MRSSLQRFADSIPNSIIPREGYLGLNAMKLQLGPLSLTTPGHIDSARKFLHDLQRHSWRNGMKVAQDKALMKAGSMPLRQDSSKTHIDPDEMRPFTVDGIGFSDGIDLGALAKGIASRAFTYH</sequence>
<organism evidence="1 2">
    <name type="scientific">Lepraria finkii</name>
    <dbReference type="NCBI Taxonomy" id="1340010"/>
    <lineage>
        <taxon>Eukaryota</taxon>
        <taxon>Fungi</taxon>
        <taxon>Dikarya</taxon>
        <taxon>Ascomycota</taxon>
        <taxon>Pezizomycotina</taxon>
        <taxon>Lecanoromycetes</taxon>
        <taxon>OSLEUM clade</taxon>
        <taxon>Lecanoromycetidae</taxon>
        <taxon>Lecanorales</taxon>
        <taxon>Lecanorineae</taxon>
        <taxon>Stereocaulaceae</taxon>
        <taxon>Lepraria</taxon>
    </lineage>
</organism>
<comment type="caution">
    <text evidence="1">The sequence shown here is derived from an EMBL/GenBank/DDBJ whole genome shotgun (WGS) entry which is preliminary data.</text>
</comment>
<reference evidence="1 2" key="1">
    <citation type="submission" date="2024-09" db="EMBL/GenBank/DDBJ databases">
        <title>Rethinking Asexuality: The Enigmatic Case of Functional Sexual Genes in Lepraria (Stereocaulaceae).</title>
        <authorList>
            <person name="Doellman M."/>
            <person name="Sun Y."/>
            <person name="Barcenas-Pena A."/>
            <person name="Lumbsch H.T."/>
            <person name="Grewe F."/>
        </authorList>
    </citation>
    <scope>NUCLEOTIDE SEQUENCE [LARGE SCALE GENOMIC DNA]</scope>
    <source>
        <strain evidence="1 2">Grewe 0041</strain>
    </source>
</reference>
<dbReference type="EMBL" id="JBHFEH010000009">
    <property type="protein sequence ID" value="KAL2056140.1"/>
    <property type="molecule type" value="Genomic_DNA"/>
</dbReference>
<evidence type="ECO:0000313" key="2">
    <source>
        <dbReference type="Proteomes" id="UP001590951"/>
    </source>
</evidence>
<evidence type="ECO:0000313" key="1">
    <source>
        <dbReference type="EMBL" id="KAL2056140.1"/>
    </source>
</evidence>
<dbReference type="Proteomes" id="UP001590951">
    <property type="component" value="Unassembled WGS sequence"/>
</dbReference>
<proteinExistence type="predicted"/>
<keyword evidence="2" id="KW-1185">Reference proteome</keyword>
<name>A0ABR4BEI5_9LECA</name>
<gene>
    <name evidence="1" type="ORF">ABVK25_003783</name>
</gene>
<accession>A0ABR4BEI5</accession>